<dbReference type="EMBL" id="PNFZ01000009">
    <property type="protein sequence ID" value="PMB97190.1"/>
    <property type="molecule type" value="Genomic_DNA"/>
</dbReference>
<evidence type="ECO:0000259" key="1">
    <source>
        <dbReference type="Pfam" id="PF18096"/>
    </source>
</evidence>
<dbReference type="AlphaFoldDB" id="A0A2N6PEU4"/>
<dbReference type="GO" id="GO:0032259">
    <property type="term" value="P:methylation"/>
    <property type="evidence" value="ECO:0007669"/>
    <property type="project" value="UniProtKB-KW"/>
</dbReference>
<feature type="domain" description="THUMP-like" evidence="1">
    <location>
        <begin position="328"/>
        <end position="399"/>
    </location>
</feature>
<evidence type="ECO:0000313" key="3">
    <source>
        <dbReference type="Proteomes" id="UP000235703"/>
    </source>
</evidence>
<dbReference type="SUPFAM" id="SSF53335">
    <property type="entry name" value="S-adenosyl-L-methionine-dependent methyltransferases"/>
    <property type="match status" value="1"/>
</dbReference>
<comment type="caution">
    <text evidence="2">The sequence shown here is derived from an EMBL/GenBank/DDBJ whole genome shotgun (WGS) entry which is preliminary data.</text>
</comment>
<proteinExistence type="predicted"/>
<dbReference type="InterPro" id="IPR041497">
    <property type="entry name" value="Thump-like"/>
</dbReference>
<accession>A0A2N6PEU4</accession>
<keyword evidence="3" id="KW-1185">Reference proteome</keyword>
<dbReference type="InterPro" id="IPR029063">
    <property type="entry name" value="SAM-dependent_MTases_sf"/>
</dbReference>
<reference evidence="2 3" key="1">
    <citation type="submission" date="2017-09" db="EMBL/GenBank/DDBJ databases">
        <title>Bacterial strain isolated from the female urinary microbiota.</title>
        <authorList>
            <person name="Thomas-White K."/>
            <person name="Kumar N."/>
            <person name="Forster S."/>
            <person name="Putonti C."/>
            <person name="Lawley T."/>
            <person name="Wolfe A.J."/>
        </authorList>
    </citation>
    <scope>NUCLEOTIDE SEQUENCE [LARGE SCALE GENOMIC DNA]</scope>
    <source>
        <strain evidence="2 3">UMB0680</strain>
    </source>
</reference>
<dbReference type="GO" id="GO:0008168">
    <property type="term" value="F:methyltransferase activity"/>
    <property type="evidence" value="ECO:0007669"/>
    <property type="project" value="UniProtKB-KW"/>
</dbReference>
<organism evidence="2 3">
    <name type="scientific">Brevibacterium luteolum</name>
    <dbReference type="NCBI Taxonomy" id="199591"/>
    <lineage>
        <taxon>Bacteria</taxon>
        <taxon>Bacillati</taxon>
        <taxon>Actinomycetota</taxon>
        <taxon>Actinomycetes</taxon>
        <taxon>Micrococcales</taxon>
        <taxon>Brevibacteriaceae</taxon>
        <taxon>Brevibacterium</taxon>
    </lineage>
</organism>
<sequence length="410" mass="43188">MDPQMLAAVLEPEVYRLLDELEYSRAGELALAERLRRQGLGPEAATAVLAQAELRQEAEAKFGPFAADMLFTRPGLEQATRLPVAAHHAARMTAAGGQVIADLGCGIGADALAFAGLGASVEAVDADEVTAAIAAFNLRHLDTVTVSHARAEEYDLSRADALWLDPARRDTASGRASGASRLSDPEAFSPSLSWAFKAAAEVAGAGIKLGPALDHGLVPHGWEAQWVSHDGDVVEVALYHGAVCQRPGRSALIMRDGGTLAVHESEVPADDETGIGELGAYLFEPDGAIVRAGLVRALCAPLNVRRISAPIAYLTGDALPAGAAARAVRAWRIADVLPAGIKPLRRALIERGISRVVIKKRGADIAPDQVRRQLKLPKGGRSATLFFTRIGEQHAVLLADHVELGSAAEP</sequence>
<evidence type="ECO:0000313" key="2">
    <source>
        <dbReference type="EMBL" id="PMB97190.1"/>
    </source>
</evidence>
<dbReference type="OrthoDB" id="9810570at2"/>
<dbReference type="Pfam" id="PF18096">
    <property type="entry name" value="Thump_like"/>
    <property type="match status" value="1"/>
</dbReference>
<keyword evidence="2" id="KW-0808">Transferase</keyword>
<dbReference type="Gene3D" id="3.40.50.150">
    <property type="entry name" value="Vaccinia Virus protein VP39"/>
    <property type="match status" value="1"/>
</dbReference>
<name>A0A2N6PEU4_9MICO</name>
<dbReference type="RefSeq" id="WP_102163005.1">
    <property type="nucleotide sequence ID" value="NZ_PNFZ01000009.1"/>
</dbReference>
<keyword evidence="2" id="KW-0489">Methyltransferase</keyword>
<gene>
    <name evidence="2" type="ORF">CJ198_12855</name>
</gene>
<dbReference type="CDD" id="cd02440">
    <property type="entry name" value="AdoMet_MTases"/>
    <property type="match status" value="1"/>
</dbReference>
<protein>
    <submittedName>
        <fullName evidence="2">SAM-dependent methyltransferase</fullName>
    </submittedName>
</protein>
<dbReference type="Proteomes" id="UP000235703">
    <property type="component" value="Unassembled WGS sequence"/>
</dbReference>